<dbReference type="Pfam" id="PF10081">
    <property type="entry name" value="Abhydrolase_9"/>
    <property type="match status" value="1"/>
</dbReference>
<evidence type="ECO:0000256" key="1">
    <source>
        <dbReference type="SAM" id="Phobius"/>
    </source>
</evidence>
<keyword evidence="1" id="KW-0472">Membrane</keyword>
<keyword evidence="1" id="KW-1133">Transmembrane helix</keyword>
<protein>
    <submittedName>
        <fullName evidence="4">Alpha/beta-hydrolase family protein</fullName>
    </submittedName>
</protein>
<evidence type="ECO:0000259" key="2">
    <source>
        <dbReference type="Pfam" id="PF10081"/>
    </source>
</evidence>
<feature type="transmembrane region" description="Helical" evidence="1">
    <location>
        <begin position="36"/>
        <end position="55"/>
    </location>
</feature>
<dbReference type="InterPro" id="IPR027788">
    <property type="entry name" value="Alpha/beta-hydrolase_N_dom"/>
</dbReference>
<gene>
    <name evidence="4" type="ORF">M3M28_12060</name>
</gene>
<reference evidence="4" key="1">
    <citation type="submission" date="2022-05" db="EMBL/GenBank/DDBJ databases">
        <title>Complete genome sequence of toluene-degrading Gulosibacter sediminis strain ACHW.36C.</title>
        <authorList>
            <person name="Wai A.C."/>
            <person name="Lai G.K."/>
            <person name="Griffin S.D."/>
            <person name="Leung F.C."/>
        </authorList>
    </citation>
    <scope>NUCLEOTIDE SEQUENCE [LARGE SCALE GENOMIC DNA]</scope>
    <source>
        <strain evidence="4">ACHW.36C</strain>
    </source>
</reference>
<evidence type="ECO:0000259" key="3">
    <source>
        <dbReference type="Pfam" id="PF15420"/>
    </source>
</evidence>
<feature type="transmembrane region" description="Helical" evidence="1">
    <location>
        <begin position="61"/>
        <end position="83"/>
    </location>
</feature>
<dbReference type="InterPro" id="IPR027787">
    <property type="entry name" value="Alpha/beta-hydrolase_catalytic"/>
</dbReference>
<feature type="domain" description="Alpha/beta-hydrolase catalytic" evidence="2">
    <location>
        <begin position="295"/>
        <end position="577"/>
    </location>
</feature>
<feature type="transmembrane region" description="Helical" evidence="1">
    <location>
        <begin position="110"/>
        <end position="131"/>
    </location>
</feature>
<proteinExistence type="predicted"/>
<sequence>MFARRLRRAVARRARKPEVERYTEADLRRRKVRPNWWGIAGAQVTSWIALGPSFLPRTWWMTAGSLAFSQLYGYGLGSSLRWVRRSIMPFLRRSFPDTDFARVPDALAQAWRISVITTLVGGTVWAFGASVPRQREIARLVDRLPPDARTQLAGITAGTGLTAVALGVIALFRLQSRSTRRLLQRFLPALAAPFSGAFVTFAATYYLNRSVLWDRLMAMLRGRAAERNLQPLPGRTAPEQLERSGSNASYEPFSTLGRHGKAIVSDGPRRADIERYWRARDNGSGPSDEEILEPIRAYVGLRAQVSIPDAAKRAVRELKRAGGFEREHLCIAVGTGTGWLSDWSMGSFEYLTRGNCATVSLQYTVLTSALALIADRKSPQLTAQRLYREVMLELLKLPPERRPKLYMQGESLGAFGALSVFADAEDMAERLDGAIWAGTPQFSPIWQELTAERAPGSRQILPRVRDGVNIRFSNRSDDLLGPVDGEPYQSWNAHRIIFLQHPSDPVVWWHPSLIWQEPEWMREPRGHDVTRRMGWWPWVTFWQVAADMPNSIGSKGGHAHRYFEEYVPAWAQVLGRDEELAPLTVEVARNIHPH</sequence>
<dbReference type="EMBL" id="CP097160">
    <property type="protein sequence ID" value="UQN14760.1"/>
    <property type="molecule type" value="Genomic_DNA"/>
</dbReference>
<keyword evidence="1" id="KW-0812">Transmembrane</keyword>
<feature type="transmembrane region" description="Helical" evidence="1">
    <location>
        <begin position="151"/>
        <end position="174"/>
    </location>
</feature>
<name>A0ABY4MWF2_9MICO</name>
<feature type="transmembrane region" description="Helical" evidence="1">
    <location>
        <begin position="186"/>
        <end position="207"/>
    </location>
</feature>
<dbReference type="Pfam" id="PF15420">
    <property type="entry name" value="Abhydrolase_9_N"/>
    <property type="match status" value="1"/>
</dbReference>
<feature type="domain" description="Alpha/beta-hydrolase N-terminal" evidence="3">
    <location>
        <begin position="50"/>
        <end position="268"/>
    </location>
</feature>
<accession>A0ABY4MWF2</accession>
<organism evidence="4">
    <name type="scientific">Gulosibacter sediminis</name>
    <dbReference type="NCBI Taxonomy" id="1729695"/>
    <lineage>
        <taxon>Bacteria</taxon>
        <taxon>Bacillati</taxon>
        <taxon>Actinomycetota</taxon>
        <taxon>Actinomycetes</taxon>
        <taxon>Micrococcales</taxon>
        <taxon>Microbacteriaceae</taxon>
        <taxon>Gulosibacter</taxon>
    </lineage>
</organism>
<evidence type="ECO:0000313" key="4">
    <source>
        <dbReference type="EMBL" id="UQN14760.1"/>
    </source>
</evidence>